<keyword evidence="1" id="KW-1133">Transmembrane helix</keyword>
<dbReference type="EMBL" id="CP012670">
    <property type="protein sequence ID" value="AUX23494.1"/>
    <property type="molecule type" value="Genomic_DNA"/>
</dbReference>
<evidence type="ECO:0000256" key="1">
    <source>
        <dbReference type="SAM" id="Phobius"/>
    </source>
</evidence>
<dbReference type="PROSITE" id="PS00409">
    <property type="entry name" value="PROKAR_NTER_METHYL"/>
    <property type="match status" value="1"/>
</dbReference>
<reference evidence="2 3" key="1">
    <citation type="submission" date="2015-09" db="EMBL/GenBank/DDBJ databases">
        <title>Sorangium comparison.</title>
        <authorList>
            <person name="Zaburannyi N."/>
            <person name="Bunk B."/>
            <person name="Overmann J."/>
            <person name="Mueller R."/>
        </authorList>
    </citation>
    <scope>NUCLEOTIDE SEQUENCE [LARGE SCALE GENOMIC DNA]</scope>
    <source>
        <strain evidence="2 3">So ceGT47</strain>
    </source>
</reference>
<dbReference type="RefSeq" id="WP_129348694.1">
    <property type="nucleotide sequence ID" value="NZ_CP012670.1"/>
</dbReference>
<gene>
    <name evidence="2" type="ORF">SOCEGT47_040210</name>
</gene>
<feature type="transmembrane region" description="Helical" evidence="1">
    <location>
        <begin position="12"/>
        <end position="33"/>
    </location>
</feature>
<proteinExistence type="predicted"/>
<accession>A0A4P2Q2J8</accession>
<dbReference type="Proteomes" id="UP000295781">
    <property type="component" value="Chromosome"/>
</dbReference>
<evidence type="ECO:0000313" key="2">
    <source>
        <dbReference type="EMBL" id="AUX23494.1"/>
    </source>
</evidence>
<sequence length="204" mass="21482">MSSTTVVRGRGFTLVEIMIVVAILGVLAALAIFGVRSYLATARTAEAKQTVGAIARAAVVQYERERNLSQLLSDRGISAANTHVLCGSATPVPLDFALVQGTKYQPSTAPGADFRSGTTLAGWECLGFSISTPIYFRYSYQVGGDYVGGALPDAPIPSGTEAFEAAAVGDLDGDDRTSALIRSGEVRNGEIVTSTQIYTNNEHE</sequence>
<keyword evidence="1" id="KW-0812">Transmembrane</keyword>
<dbReference type="InterPro" id="IPR012902">
    <property type="entry name" value="N_methyl_site"/>
</dbReference>
<organism evidence="2 3">
    <name type="scientific">Sorangium cellulosum</name>
    <name type="common">Polyangium cellulosum</name>
    <dbReference type="NCBI Taxonomy" id="56"/>
    <lineage>
        <taxon>Bacteria</taxon>
        <taxon>Pseudomonadati</taxon>
        <taxon>Myxococcota</taxon>
        <taxon>Polyangia</taxon>
        <taxon>Polyangiales</taxon>
        <taxon>Polyangiaceae</taxon>
        <taxon>Sorangium</taxon>
    </lineage>
</organism>
<keyword evidence="1" id="KW-0472">Membrane</keyword>
<dbReference type="AlphaFoldDB" id="A0A4P2Q2J8"/>
<dbReference type="Pfam" id="PF07963">
    <property type="entry name" value="N_methyl"/>
    <property type="match status" value="1"/>
</dbReference>
<dbReference type="SUPFAM" id="SSF54523">
    <property type="entry name" value="Pili subunits"/>
    <property type="match status" value="1"/>
</dbReference>
<dbReference type="Gene3D" id="3.30.700.10">
    <property type="entry name" value="Glycoprotein, Type 4 Pilin"/>
    <property type="match status" value="1"/>
</dbReference>
<dbReference type="InterPro" id="IPR045584">
    <property type="entry name" value="Pilin-like"/>
</dbReference>
<evidence type="ECO:0000313" key="3">
    <source>
        <dbReference type="Proteomes" id="UP000295781"/>
    </source>
</evidence>
<dbReference type="NCBIfam" id="TIGR02532">
    <property type="entry name" value="IV_pilin_GFxxxE"/>
    <property type="match status" value="1"/>
</dbReference>
<protein>
    <submittedName>
        <fullName evidence="2">Fimbiral protein pilA</fullName>
    </submittedName>
</protein>
<name>A0A4P2Q2J8_SORCE</name>
<dbReference type="OrthoDB" id="5510596at2"/>